<dbReference type="Proteomes" id="UP000007174">
    <property type="component" value="Unassembled WGS sequence"/>
</dbReference>
<evidence type="ECO:0000256" key="1">
    <source>
        <dbReference type="SAM" id="MobiDB-lite"/>
    </source>
</evidence>
<dbReference type="EMBL" id="LTAN01000003">
    <property type="protein sequence ID" value="OBR12820.1"/>
    <property type="molecule type" value="Genomic_DNA"/>
</dbReference>
<evidence type="ECO:0000313" key="5">
    <source>
        <dbReference type="Proteomes" id="UP000007174"/>
    </source>
</evidence>
<reference evidence="4" key="3">
    <citation type="submission" date="2016-02" db="EMBL/GenBank/DDBJ databases">
        <title>Resequencing and annotation of the Colletotrichum higginsianum genome.</title>
        <authorList>
            <person name="O'Connell R."/>
            <person name="Zambounis A."/>
            <person name="Thon M."/>
            <person name="Dallery J.-F."/>
        </authorList>
    </citation>
    <scope>NUCLEOTIDE SEQUENCE [LARGE SCALE GENOMIC DNA]</scope>
    <source>
        <strain evidence="4">IMI 349063</strain>
    </source>
</reference>
<evidence type="ECO:0000313" key="3">
    <source>
        <dbReference type="EMBL" id="CCF35247.1"/>
    </source>
</evidence>
<proteinExistence type="predicted"/>
<keyword evidence="2" id="KW-1133">Transmembrane helix</keyword>
<keyword evidence="6" id="KW-1185">Reference proteome</keyword>
<feature type="transmembrane region" description="Helical" evidence="2">
    <location>
        <begin position="61"/>
        <end position="82"/>
    </location>
</feature>
<dbReference type="RefSeq" id="XP_018161337.1">
    <property type="nucleotide sequence ID" value="XM_018300091.1"/>
</dbReference>
<organism evidence="3 5">
    <name type="scientific">Colletotrichum higginsianum (strain IMI 349063)</name>
    <name type="common">Crucifer anthracnose fungus</name>
    <dbReference type="NCBI Taxonomy" id="759273"/>
    <lineage>
        <taxon>Eukaryota</taxon>
        <taxon>Fungi</taxon>
        <taxon>Dikarya</taxon>
        <taxon>Ascomycota</taxon>
        <taxon>Pezizomycotina</taxon>
        <taxon>Sordariomycetes</taxon>
        <taxon>Hypocreomycetidae</taxon>
        <taxon>Glomerellales</taxon>
        <taxon>Glomerellaceae</taxon>
        <taxon>Colletotrichum</taxon>
        <taxon>Colletotrichum destructivum species complex</taxon>
    </lineage>
</organism>
<evidence type="ECO:0000313" key="4">
    <source>
        <dbReference type="EMBL" id="OBR12820.1"/>
    </source>
</evidence>
<evidence type="ECO:0000256" key="2">
    <source>
        <dbReference type="SAM" id="Phobius"/>
    </source>
</evidence>
<feature type="region of interest" description="Disordered" evidence="1">
    <location>
        <begin position="1"/>
        <end position="29"/>
    </location>
</feature>
<reference evidence="5" key="2">
    <citation type="journal article" date="2012" name="Nat. Genet.">
        <title>Lifestyle transitions in plant pathogenic Colletotrichum fungi deciphered by genome and transcriptome analyses.</title>
        <authorList>
            <person name="O'Connell R.J."/>
            <person name="Thon M.R."/>
            <person name="Hacquard S."/>
            <person name="Amyotte S.G."/>
            <person name="Kleemann J."/>
            <person name="Torres M.F."/>
            <person name="Damm U."/>
            <person name="Buiate E.A."/>
            <person name="Epstein L."/>
            <person name="Alkan N."/>
            <person name="Altmueller J."/>
            <person name="Alvarado-Balderrama L."/>
            <person name="Bauser C.A."/>
            <person name="Becker C."/>
            <person name="Birren B.W."/>
            <person name="Chen Z."/>
            <person name="Choi J."/>
            <person name="Crouch J.A."/>
            <person name="Duvick J.P."/>
            <person name="Farman M.A."/>
            <person name="Gan P."/>
            <person name="Heiman D."/>
            <person name="Henrissat B."/>
            <person name="Howard R.J."/>
            <person name="Kabbage M."/>
            <person name="Koch C."/>
            <person name="Kracher B."/>
            <person name="Kubo Y."/>
            <person name="Law A.D."/>
            <person name="Lebrun M.-H."/>
            <person name="Lee Y.-H."/>
            <person name="Miyara I."/>
            <person name="Moore N."/>
            <person name="Neumann U."/>
            <person name="Nordstroem K."/>
            <person name="Panaccione D.G."/>
            <person name="Panstruga R."/>
            <person name="Place M."/>
            <person name="Proctor R.H."/>
            <person name="Prusky D."/>
            <person name="Rech G."/>
            <person name="Reinhardt R."/>
            <person name="Rollins J.A."/>
            <person name="Rounsley S."/>
            <person name="Schardl C.L."/>
            <person name="Schwartz D.C."/>
            <person name="Shenoy N."/>
            <person name="Shirasu K."/>
            <person name="Sikhakolli U.R."/>
            <person name="Stueber K."/>
            <person name="Sukno S.A."/>
            <person name="Sweigard J.A."/>
            <person name="Takano Y."/>
            <person name="Takahara H."/>
            <person name="Trail F."/>
            <person name="van der Does H.C."/>
            <person name="Voll L.M."/>
            <person name="Will I."/>
            <person name="Young S."/>
            <person name="Zeng Q."/>
            <person name="Zhang J."/>
            <person name="Zhou S."/>
            <person name="Dickman M.B."/>
            <person name="Schulze-Lefert P."/>
            <person name="Ver Loren van Themaat E."/>
            <person name="Ma L.-J."/>
            <person name="Vaillancourt L.J."/>
        </authorList>
    </citation>
    <scope>NUCLEOTIDE SEQUENCE [LARGE SCALE GENOMIC DNA]</scope>
    <source>
        <strain evidence="5">IMI 349063</strain>
    </source>
</reference>
<reference evidence="3" key="1">
    <citation type="submission" date="2011-12" db="EMBL/GenBank/DDBJ databases">
        <title>The genome sequence of Colletotrichum higginsianum IMI 34906.</title>
        <authorList>
            <person name="Ma L.-J."/>
            <person name="O'Connell R."/>
            <person name="van Themaat E.V.L."/>
            <person name="Stueber K."/>
            <person name="Young S.K."/>
            <person name="Zeng Q."/>
            <person name="Gargeya S."/>
            <person name="Fitzgerald M."/>
            <person name="Haas B."/>
            <person name="Abouelleil A."/>
            <person name="Alvarado L."/>
            <person name="Arachchi H.M."/>
            <person name="Berlin A."/>
            <person name="Chapman S.B."/>
            <person name="Gearin G."/>
            <person name="Goldberg J."/>
            <person name="Griggs A."/>
            <person name="Gujja S."/>
            <person name="Hansen M."/>
            <person name="Heiman D."/>
            <person name="Howarth C."/>
            <person name="Larimer J."/>
            <person name="Lui A."/>
            <person name="MacDonald P.J.P."/>
            <person name="McCowen C."/>
            <person name="Montmayeur A."/>
            <person name="Murphy C."/>
            <person name="Neiman D."/>
            <person name="Pearson M."/>
            <person name="Priest M."/>
            <person name="Roberts A."/>
            <person name="Saif S."/>
            <person name="Shea T."/>
            <person name="Sisk P."/>
            <person name="Stolte C."/>
            <person name="Sykes S."/>
            <person name="Wortman J."/>
            <person name="Nusbaum C."/>
            <person name="Birren B."/>
        </authorList>
    </citation>
    <scope>NUCLEOTIDE SEQUENCE [LARGE SCALE GENOMIC DNA]</scope>
    <source>
        <strain evidence="3">IMI 349063</strain>
    </source>
</reference>
<dbReference type="HOGENOM" id="CLU_2120918_0_0_1"/>
<dbReference type="Proteomes" id="UP000092177">
    <property type="component" value="Chromosome 3"/>
</dbReference>
<dbReference type="AlphaFoldDB" id="H1V4U5"/>
<keyword evidence="2" id="KW-0812">Transmembrane</keyword>
<protein>
    <submittedName>
        <fullName evidence="4">Integral membrane protein</fullName>
    </submittedName>
</protein>
<dbReference type="EMBL" id="CACQ02001459">
    <property type="protein sequence ID" value="CCF35247.1"/>
    <property type="molecule type" value="Genomic_DNA"/>
</dbReference>
<reference evidence="6" key="4">
    <citation type="journal article" date="2017" name="BMC Genomics">
        <title>Gapless genome assembly of Colletotrichum higginsianum reveals chromosome structure and association of transposable elements with secondary metabolite gene clusters.</title>
        <authorList>
            <person name="Dallery J.-F."/>
            <person name="Lapalu N."/>
            <person name="Zampounis A."/>
            <person name="Pigne S."/>
            <person name="Luyten I."/>
            <person name="Amselem J."/>
            <person name="Wittenberg A.H.J."/>
            <person name="Zhou S."/>
            <person name="de Queiroz M.V."/>
            <person name="Robin G.P."/>
            <person name="Auger A."/>
            <person name="Hainaut M."/>
            <person name="Henrissat B."/>
            <person name="Kim K.-T."/>
            <person name="Lee Y.-H."/>
            <person name="Lespinet O."/>
            <person name="Schwartz D.C."/>
            <person name="Thon M.R."/>
            <person name="O'Connell R.J."/>
        </authorList>
    </citation>
    <scope>NUCLEOTIDE SEQUENCE [LARGE SCALE GENOMIC DNA]</scope>
    <source>
        <strain evidence="6">IMI 349063</strain>
    </source>
</reference>
<dbReference type="KEGG" id="chig:CH63R_05116"/>
<keyword evidence="2" id="KW-0472">Membrane</keyword>
<accession>H1V4U5</accession>
<dbReference type="GeneID" id="28864198"/>
<sequence>MASSGAVDPAGGNYHNPGSNRSKHSLRSSIRDACEDTKLCSTAGASRDLCHGYPVPDRQDIARVTPVTFPAIATAMVLLRFVSRLIVAKKLWWDDWTALIAAVGLLHPAVCQLS</sequence>
<dbReference type="VEuPathDB" id="FungiDB:CH63R_05116"/>
<name>H1V4U5_COLHI</name>
<gene>
    <name evidence="3" type="ORF">CH063_07076</name>
    <name evidence="4" type="ORF">CH63R_05116</name>
</gene>
<evidence type="ECO:0000313" key="6">
    <source>
        <dbReference type="Proteomes" id="UP000092177"/>
    </source>
</evidence>